<feature type="domain" description="L,D-TPase catalytic" evidence="1">
    <location>
        <begin position="49"/>
        <end position="205"/>
    </location>
</feature>
<evidence type="ECO:0000259" key="1">
    <source>
        <dbReference type="Pfam" id="PF03734"/>
    </source>
</evidence>
<keyword evidence="3" id="KW-1185">Reference proteome</keyword>
<dbReference type="PANTHER" id="PTHR38589:SF1">
    <property type="entry name" value="BLR0621 PROTEIN"/>
    <property type="match status" value="1"/>
</dbReference>
<dbReference type="AlphaFoldDB" id="A0A521C194"/>
<dbReference type="EMBL" id="FXSZ01000003">
    <property type="protein sequence ID" value="SMO53247.1"/>
    <property type="molecule type" value="Genomic_DNA"/>
</dbReference>
<dbReference type="Pfam" id="PF03734">
    <property type="entry name" value="YkuD"/>
    <property type="match status" value="1"/>
</dbReference>
<evidence type="ECO:0000313" key="2">
    <source>
        <dbReference type="EMBL" id="SMO53247.1"/>
    </source>
</evidence>
<accession>A0A521C194</accession>
<gene>
    <name evidence="2" type="ORF">SAMN06265350_103116</name>
</gene>
<dbReference type="Proteomes" id="UP000315971">
    <property type="component" value="Unassembled WGS sequence"/>
</dbReference>
<protein>
    <submittedName>
        <fullName evidence="2">L,D-peptidoglycan transpeptidase YkuD, ErfK/YbiS/YcfS/YnhG family</fullName>
    </submittedName>
</protein>
<dbReference type="PANTHER" id="PTHR38589">
    <property type="entry name" value="BLR0621 PROTEIN"/>
    <property type="match status" value="1"/>
</dbReference>
<sequence length="231" mass="26174">MTTVCSAQKIDLRKEFGCEQLIIVTSADWQAIQGKMNVYEWKDNSWNAVMKNIPITLGRTGLAWAKGLQNSKWNTGELKKEGDGKSPAGIFRIGGLFGYGDLETKMNYLKLNQTTFCVDDTASSNYNRIVDTATVSKNWNSAEKMRRNDDLYKYGVLVDYNSENVIEGAGSCIFIHIWRGNDQPTLGCTAMTEANILKLIHFLNKEKKPLLVQMPEKELQEFSKEYKLPSH</sequence>
<dbReference type="GO" id="GO:0016740">
    <property type="term" value="F:transferase activity"/>
    <property type="evidence" value="ECO:0007669"/>
    <property type="project" value="InterPro"/>
</dbReference>
<dbReference type="InterPro" id="IPR005490">
    <property type="entry name" value="LD_TPept_cat_dom"/>
</dbReference>
<proteinExistence type="predicted"/>
<organism evidence="2 3">
    <name type="scientific">Solitalea koreensis</name>
    <dbReference type="NCBI Taxonomy" id="543615"/>
    <lineage>
        <taxon>Bacteria</taxon>
        <taxon>Pseudomonadati</taxon>
        <taxon>Bacteroidota</taxon>
        <taxon>Sphingobacteriia</taxon>
        <taxon>Sphingobacteriales</taxon>
        <taxon>Sphingobacteriaceae</taxon>
        <taxon>Solitalea</taxon>
    </lineage>
</organism>
<name>A0A521C194_9SPHI</name>
<reference evidence="2 3" key="1">
    <citation type="submission" date="2017-05" db="EMBL/GenBank/DDBJ databases">
        <authorList>
            <person name="Varghese N."/>
            <person name="Submissions S."/>
        </authorList>
    </citation>
    <scope>NUCLEOTIDE SEQUENCE [LARGE SCALE GENOMIC DNA]</scope>
    <source>
        <strain evidence="2 3">DSM 21342</strain>
    </source>
</reference>
<evidence type="ECO:0000313" key="3">
    <source>
        <dbReference type="Proteomes" id="UP000315971"/>
    </source>
</evidence>